<dbReference type="Gene3D" id="3.30.420.40">
    <property type="match status" value="1"/>
</dbReference>
<dbReference type="GO" id="GO:0006256">
    <property type="term" value="P:UDP catabolic process"/>
    <property type="evidence" value="ECO:0007669"/>
    <property type="project" value="TreeGrafter"/>
</dbReference>
<keyword evidence="5" id="KW-1185">Reference proteome</keyword>
<comment type="similarity">
    <text evidence="1">Belongs to the GDA1/CD39 NTPase family.</text>
</comment>
<evidence type="ECO:0000256" key="1">
    <source>
        <dbReference type="ARBA" id="ARBA00009283"/>
    </source>
</evidence>
<accession>A0A183U768</accession>
<dbReference type="GO" id="GO:0046036">
    <property type="term" value="P:CTP metabolic process"/>
    <property type="evidence" value="ECO:0007669"/>
    <property type="project" value="TreeGrafter"/>
</dbReference>
<evidence type="ECO:0000313" key="5">
    <source>
        <dbReference type="Proteomes" id="UP000050794"/>
    </source>
</evidence>
<evidence type="ECO:0000256" key="2">
    <source>
        <dbReference type="ARBA" id="ARBA00022801"/>
    </source>
</evidence>
<evidence type="ECO:0000313" key="6">
    <source>
        <dbReference type="WBParaSite" id="TCNE_0000433801-mRNA-1"/>
    </source>
</evidence>
<evidence type="ECO:0000313" key="4">
    <source>
        <dbReference type="EMBL" id="VDM30055.1"/>
    </source>
</evidence>
<dbReference type="InterPro" id="IPR000407">
    <property type="entry name" value="GDA1_CD39_NTPase"/>
</dbReference>
<dbReference type="EMBL" id="UYWY01007125">
    <property type="protein sequence ID" value="VDM30055.1"/>
    <property type="molecule type" value="Genomic_DNA"/>
</dbReference>
<dbReference type="GO" id="GO:0045134">
    <property type="term" value="F:UDP phosphatase activity"/>
    <property type="evidence" value="ECO:0007669"/>
    <property type="project" value="TreeGrafter"/>
</dbReference>
<feature type="chain" id="PRO_5044553033" evidence="3">
    <location>
        <begin position="32"/>
        <end position="123"/>
    </location>
</feature>
<dbReference type="PANTHER" id="PTHR11782">
    <property type="entry name" value="ADENOSINE/GUANOSINE DIPHOSPHATASE"/>
    <property type="match status" value="1"/>
</dbReference>
<dbReference type="Pfam" id="PF01150">
    <property type="entry name" value="GDA1_CD39"/>
    <property type="match status" value="1"/>
</dbReference>
<dbReference type="GO" id="GO:0005794">
    <property type="term" value="C:Golgi apparatus"/>
    <property type="evidence" value="ECO:0007669"/>
    <property type="project" value="TreeGrafter"/>
</dbReference>
<organism evidence="5 6">
    <name type="scientific">Toxocara canis</name>
    <name type="common">Canine roundworm</name>
    <dbReference type="NCBI Taxonomy" id="6265"/>
    <lineage>
        <taxon>Eukaryota</taxon>
        <taxon>Metazoa</taxon>
        <taxon>Ecdysozoa</taxon>
        <taxon>Nematoda</taxon>
        <taxon>Chromadorea</taxon>
        <taxon>Rhabditida</taxon>
        <taxon>Spirurina</taxon>
        <taxon>Ascaridomorpha</taxon>
        <taxon>Ascaridoidea</taxon>
        <taxon>Toxocaridae</taxon>
        <taxon>Toxocara</taxon>
    </lineage>
</organism>
<keyword evidence="2" id="KW-0378">Hydrolase</keyword>
<dbReference type="AlphaFoldDB" id="A0A183U768"/>
<dbReference type="WBParaSite" id="TCNE_0000433801-mRNA-1">
    <property type="protein sequence ID" value="TCNE_0000433801-mRNA-1"/>
    <property type="gene ID" value="TCNE_0000433801"/>
</dbReference>
<dbReference type="PANTHER" id="PTHR11782:SF121">
    <property type="entry name" value="NUCLEOSIDE-DIPHOSPHATASE MIG-23"/>
    <property type="match status" value="1"/>
</dbReference>
<name>A0A183U768_TOXCA</name>
<reference evidence="6" key="1">
    <citation type="submission" date="2016-06" db="UniProtKB">
        <authorList>
            <consortium name="WormBaseParasite"/>
        </authorList>
    </citation>
    <scope>IDENTIFICATION</scope>
</reference>
<dbReference type="GO" id="GO:0004382">
    <property type="term" value="F:GDP phosphatase activity"/>
    <property type="evidence" value="ECO:0007669"/>
    <property type="project" value="TreeGrafter"/>
</dbReference>
<proteinExistence type="inferred from homology"/>
<dbReference type="Proteomes" id="UP000050794">
    <property type="component" value="Unassembled WGS sequence"/>
</dbReference>
<gene>
    <name evidence="4" type="ORF">TCNE_LOCUS4338</name>
</gene>
<keyword evidence="3" id="KW-0732">Signal</keyword>
<evidence type="ECO:0000256" key="3">
    <source>
        <dbReference type="SAM" id="SignalP"/>
    </source>
</evidence>
<reference evidence="4 5" key="2">
    <citation type="submission" date="2018-11" db="EMBL/GenBank/DDBJ databases">
        <authorList>
            <consortium name="Pathogen Informatics"/>
        </authorList>
    </citation>
    <scope>NUCLEOTIDE SEQUENCE [LARGE SCALE GENOMIC DNA]</scope>
</reference>
<dbReference type="GO" id="GO:0017111">
    <property type="term" value="F:ribonucleoside triphosphate phosphatase activity"/>
    <property type="evidence" value="ECO:0007669"/>
    <property type="project" value="TreeGrafter"/>
</dbReference>
<protein>
    <submittedName>
        <fullName evidence="6">Apyrase</fullName>
    </submittedName>
</protein>
<dbReference type="GO" id="GO:0016020">
    <property type="term" value="C:membrane"/>
    <property type="evidence" value="ECO:0007669"/>
    <property type="project" value="TreeGrafter"/>
</dbReference>
<feature type="signal peptide" evidence="3">
    <location>
        <begin position="1"/>
        <end position="31"/>
    </location>
</feature>
<sequence length="123" mass="13430">MARGMLRVAAVIVAILLLLSIIYYSTAPASAQLHVSTFADHEGESIDWSYGVIIDAGSTGSRLFLYRWHAVSDERLIDIHPALDETNRAVVKKANPGLSTFADNPENATEVQCFVDRVSKSPV</sequence>